<keyword evidence="2" id="KW-1185">Reference proteome</keyword>
<keyword evidence="1" id="KW-0732">Signal</keyword>
<organism evidence="2 3">
    <name type="scientific">Strongyloides papillosus</name>
    <name type="common">Intestinal threadworm</name>
    <dbReference type="NCBI Taxonomy" id="174720"/>
    <lineage>
        <taxon>Eukaryota</taxon>
        <taxon>Metazoa</taxon>
        <taxon>Ecdysozoa</taxon>
        <taxon>Nematoda</taxon>
        <taxon>Chromadorea</taxon>
        <taxon>Rhabditida</taxon>
        <taxon>Tylenchina</taxon>
        <taxon>Panagrolaimomorpha</taxon>
        <taxon>Strongyloidoidea</taxon>
        <taxon>Strongyloididae</taxon>
        <taxon>Strongyloides</taxon>
    </lineage>
</organism>
<evidence type="ECO:0000313" key="2">
    <source>
        <dbReference type="Proteomes" id="UP000046392"/>
    </source>
</evidence>
<accession>A0A0N5BIT9</accession>
<feature type="chain" id="PRO_5005894590" evidence="1">
    <location>
        <begin position="24"/>
        <end position="104"/>
    </location>
</feature>
<feature type="signal peptide" evidence="1">
    <location>
        <begin position="1"/>
        <end position="23"/>
    </location>
</feature>
<evidence type="ECO:0000313" key="3">
    <source>
        <dbReference type="WBParaSite" id="SPAL_0000586900.1"/>
    </source>
</evidence>
<proteinExistence type="predicted"/>
<reference evidence="3" key="1">
    <citation type="submission" date="2017-02" db="UniProtKB">
        <authorList>
            <consortium name="WormBaseParasite"/>
        </authorList>
    </citation>
    <scope>IDENTIFICATION</scope>
</reference>
<name>A0A0N5BIT9_STREA</name>
<protein>
    <submittedName>
        <fullName evidence="3">BZIP domain-containing protein</fullName>
    </submittedName>
</protein>
<sequence length="104" mass="11647">MKDITVAVVFILFSILLSTETLAIKRDLIYSNKESGLSVVLNDDEKVIKKRQPNRARARANRRRRQRTQRINSLITQANALQVQISMLASAIASQLASVPTVGR</sequence>
<evidence type="ECO:0000256" key="1">
    <source>
        <dbReference type="SAM" id="SignalP"/>
    </source>
</evidence>
<dbReference type="Proteomes" id="UP000046392">
    <property type="component" value="Unplaced"/>
</dbReference>
<dbReference type="AlphaFoldDB" id="A0A0N5BIT9"/>
<dbReference type="WBParaSite" id="SPAL_0000586900.1">
    <property type="protein sequence ID" value="SPAL_0000586900.1"/>
    <property type="gene ID" value="SPAL_0000586900"/>
</dbReference>